<feature type="transmembrane region" description="Helical" evidence="6">
    <location>
        <begin position="14"/>
        <end position="39"/>
    </location>
</feature>
<keyword evidence="3 6" id="KW-0812">Transmembrane</keyword>
<dbReference type="InterPro" id="IPR020846">
    <property type="entry name" value="MFS_dom"/>
</dbReference>
<proteinExistence type="predicted"/>
<dbReference type="SUPFAM" id="SSF103473">
    <property type="entry name" value="MFS general substrate transporter"/>
    <property type="match status" value="1"/>
</dbReference>
<evidence type="ECO:0000313" key="8">
    <source>
        <dbReference type="EMBL" id="EFD93023.1"/>
    </source>
</evidence>
<evidence type="ECO:0000256" key="2">
    <source>
        <dbReference type="ARBA" id="ARBA00022448"/>
    </source>
</evidence>
<keyword evidence="2" id="KW-0813">Transport</keyword>
<dbReference type="GO" id="GO:0022857">
    <property type="term" value="F:transmembrane transporter activity"/>
    <property type="evidence" value="ECO:0007669"/>
    <property type="project" value="InterPro"/>
</dbReference>
<evidence type="ECO:0000259" key="7">
    <source>
        <dbReference type="PROSITE" id="PS50850"/>
    </source>
</evidence>
<name>D6GUN3_PARA5</name>
<evidence type="ECO:0000256" key="1">
    <source>
        <dbReference type="ARBA" id="ARBA00004141"/>
    </source>
</evidence>
<dbReference type="PANTHER" id="PTHR42718">
    <property type="entry name" value="MAJOR FACILITATOR SUPERFAMILY MULTIDRUG TRANSPORTER MFSC"/>
    <property type="match status" value="1"/>
</dbReference>
<evidence type="ECO:0000256" key="4">
    <source>
        <dbReference type="ARBA" id="ARBA00022989"/>
    </source>
</evidence>
<keyword evidence="5 6" id="KW-0472">Membrane</keyword>
<protein>
    <recommendedName>
        <fullName evidence="7">Major facilitator superfamily (MFS) profile domain-containing protein</fullName>
    </recommendedName>
</protein>
<sequence>MVKSKNNVELKEKVILTILVVGILMASIDSTIVLLAFPAMTQALHSDLSTIIWVILVYLLVTAVASTQFGRIGDIFGRSRIFNSWNSNVHNFFLYVWYSTYSYNTYNF</sequence>
<evidence type="ECO:0000256" key="3">
    <source>
        <dbReference type="ARBA" id="ARBA00022692"/>
    </source>
</evidence>
<evidence type="ECO:0000313" key="9">
    <source>
        <dbReference type="Proteomes" id="UP000009376"/>
    </source>
</evidence>
<dbReference type="Pfam" id="PF07690">
    <property type="entry name" value="MFS_1"/>
    <property type="match status" value="1"/>
</dbReference>
<evidence type="ECO:0000256" key="6">
    <source>
        <dbReference type="SAM" id="Phobius"/>
    </source>
</evidence>
<dbReference type="AlphaFoldDB" id="D6GUN3"/>
<reference evidence="8 9" key="1">
    <citation type="journal article" date="2010" name="Proc. Natl. Acad. Sci. U.S.A.">
        <title>Enigmatic, ultrasmall, uncultivated Archaea.</title>
        <authorList>
            <person name="Baker B.J."/>
            <person name="Comolli L.R."/>
            <person name="Dick G.J."/>
            <person name="Hauser L.J."/>
            <person name="Hyatt D."/>
            <person name="Dill B.D."/>
            <person name="Land M.L."/>
            <person name="Verberkmoes N.C."/>
            <person name="Hettich R.L."/>
            <person name="Banfield J.F."/>
        </authorList>
    </citation>
    <scope>NUCLEOTIDE SEQUENCE [LARGE SCALE GENOMIC DNA]</scope>
</reference>
<dbReference type="Gene3D" id="1.20.1720.10">
    <property type="entry name" value="Multidrug resistance protein D"/>
    <property type="match status" value="1"/>
</dbReference>
<keyword evidence="4 6" id="KW-1133">Transmembrane helix</keyword>
<dbReference type="EMBL" id="GG745547">
    <property type="protein sequence ID" value="EFD93023.1"/>
    <property type="molecule type" value="Genomic_DNA"/>
</dbReference>
<evidence type="ECO:0000256" key="5">
    <source>
        <dbReference type="ARBA" id="ARBA00023136"/>
    </source>
</evidence>
<dbReference type="InterPro" id="IPR011701">
    <property type="entry name" value="MFS"/>
</dbReference>
<dbReference type="GO" id="GO:0016020">
    <property type="term" value="C:membrane"/>
    <property type="evidence" value="ECO:0007669"/>
    <property type="project" value="UniProtKB-SubCell"/>
</dbReference>
<dbReference type="PROSITE" id="PS50850">
    <property type="entry name" value="MFS"/>
    <property type="match status" value="1"/>
</dbReference>
<dbReference type="Proteomes" id="UP000009376">
    <property type="component" value="Unassembled WGS sequence"/>
</dbReference>
<feature type="domain" description="Major facilitator superfamily (MFS) profile" evidence="7">
    <location>
        <begin position="15"/>
        <end position="108"/>
    </location>
</feature>
<comment type="subcellular location">
    <subcellularLocation>
        <location evidence="1">Membrane</location>
        <topology evidence="1">Multi-pass membrane protein</topology>
    </subcellularLocation>
</comment>
<organism evidence="8 9">
    <name type="scientific">Candidatus Parvarchaeum acidophilus ARMAN-5</name>
    <dbReference type="NCBI Taxonomy" id="662762"/>
    <lineage>
        <taxon>Archaea</taxon>
        <taxon>Candidatus Parvarchaeota</taxon>
        <taxon>Candidatus Parvarchaeum</taxon>
    </lineage>
</organism>
<feature type="transmembrane region" description="Helical" evidence="6">
    <location>
        <begin position="51"/>
        <end position="70"/>
    </location>
</feature>
<gene>
    <name evidence="8" type="ORF">BJBARM5_0177</name>
</gene>
<accession>D6GUN3</accession>
<dbReference type="InterPro" id="IPR036259">
    <property type="entry name" value="MFS_trans_sf"/>
</dbReference>
<dbReference type="PANTHER" id="PTHR42718:SF9">
    <property type="entry name" value="MAJOR FACILITATOR SUPERFAMILY MULTIDRUG TRANSPORTER MFSC"/>
    <property type="match status" value="1"/>
</dbReference>